<evidence type="ECO:0000256" key="2">
    <source>
        <dbReference type="ARBA" id="ARBA00022525"/>
    </source>
</evidence>
<comment type="caution">
    <text evidence="5">The sequence shown here is derived from an EMBL/GenBank/DDBJ whole genome shotgun (WGS) entry which is preliminary data.</text>
</comment>
<sequence length="251" mass="27625">MCVSERKERERVCEIKQHLPWSLGELRPTGSPTLVLIPGCLLSGTMAAKVAVALLALASLCAASDLNCKELVKPLVLDSHSPVYGKWVLHAGSWDKPGLKSDLVSVNSAWLELSASSDNGFINLYWADRLKDKCLQGLANATVSGMTTHTTFNINGHTSFHDGKYYETCSDCLLSEDTTLLPDGKSKGRYLFLYTRTGLLEPSQFETFKKQAECLDFPPHYHFGSTDLCPDARQTAAEKMEKDEAKHPAAD</sequence>
<evidence type="ECO:0000256" key="4">
    <source>
        <dbReference type="ARBA" id="ARBA00023180"/>
    </source>
</evidence>
<keyword evidence="3" id="KW-0732">Signal</keyword>
<evidence type="ECO:0000313" key="6">
    <source>
        <dbReference type="Proteomes" id="UP000324091"/>
    </source>
</evidence>
<gene>
    <name evidence="5" type="ORF">D4764_05G0001450</name>
</gene>
<evidence type="ECO:0008006" key="7">
    <source>
        <dbReference type="Google" id="ProtNLM"/>
    </source>
</evidence>
<proteinExistence type="predicted"/>
<comment type="subcellular location">
    <subcellularLocation>
        <location evidence="1">Secreted</location>
    </subcellularLocation>
</comment>
<accession>A0A5C6MYV5</accession>
<evidence type="ECO:0000256" key="3">
    <source>
        <dbReference type="ARBA" id="ARBA00022729"/>
    </source>
</evidence>
<organism evidence="5 6">
    <name type="scientific">Takifugu flavidus</name>
    <name type="common">sansaifugu</name>
    <dbReference type="NCBI Taxonomy" id="433684"/>
    <lineage>
        <taxon>Eukaryota</taxon>
        <taxon>Metazoa</taxon>
        <taxon>Chordata</taxon>
        <taxon>Craniata</taxon>
        <taxon>Vertebrata</taxon>
        <taxon>Euteleostomi</taxon>
        <taxon>Actinopterygii</taxon>
        <taxon>Neopterygii</taxon>
        <taxon>Teleostei</taxon>
        <taxon>Neoteleostei</taxon>
        <taxon>Acanthomorphata</taxon>
        <taxon>Eupercaria</taxon>
        <taxon>Tetraodontiformes</taxon>
        <taxon>Tetradontoidea</taxon>
        <taxon>Tetraodontidae</taxon>
        <taxon>Takifugu</taxon>
    </lineage>
</organism>
<evidence type="ECO:0000313" key="5">
    <source>
        <dbReference type="EMBL" id="TWW60055.1"/>
    </source>
</evidence>
<dbReference type="SUPFAM" id="SSF50814">
    <property type="entry name" value="Lipocalins"/>
    <property type="match status" value="1"/>
</dbReference>
<evidence type="ECO:0000256" key="1">
    <source>
        <dbReference type="ARBA" id="ARBA00004613"/>
    </source>
</evidence>
<dbReference type="PANTHER" id="PTHR11967">
    <property type="entry name" value="ALPHA-1-ACID GLYCOPROTEIN"/>
    <property type="match status" value="1"/>
</dbReference>
<reference evidence="5 6" key="1">
    <citation type="submission" date="2019-04" db="EMBL/GenBank/DDBJ databases">
        <title>Chromosome genome assembly for Takifugu flavidus.</title>
        <authorList>
            <person name="Xiao S."/>
        </authorList>
    </citation>
    <scope>NUCLEOTIDE SEQUENCE [LARGE SCALE GENOMIC DNA]</scope>
    <source>
        <strain evidence="5">HTHZ2018</strain>
        <tissue evidence="5">Muscle</tissue>
    </source>
</reference>
<dbReference type="AlphaFoldDB" id="A0A5C6MYV5"/>
<keyword evidence="4" id="KW-0325">Glycoprotein</keyword>
<dbReference type="CDD" id="cd19415">
    <property type="entry name" value="lipocalin_ApoM_AGP"/>
    <property type="match status" value="1"/>
</dbReference>
<dbReference type="Gene3D" id="2.40.128.20">
    <property type="match status" value="1"/>
</dbReference>
<keyword evidence="2" id="KW-0964">Secreted</keyword>
<dbReference type="PANTHER" id="PTHR11967:SF2">
    <property type="entry name" value="ALPHA-1-ACID GLYCOPROTEIN 1"/>
    <property type="match status" value="1"/>
</dbReference>
<dbReference type="GO" id="GO:0005576">
    <property type="term" value="C:extracellular region"/>
    <property type="evidence" value="ECO:0007669"/>
    <property type="project" value="UniProtKB-SubCell"/>
</dbReference>
<name>A0A5C6MYV5_9TELE</name>
<dbReference type="EMBL" id="RHFK02000018">
    <property type="protein sequence ID" value="TWW60055.1"/>
    <property type="molecule type" value="Genomic_DNA"/>
</dbReference>
<dbReference type="Proteomes" id="UP000324091">
    <property type="component" value="Chromosome 5"/>
</dbReference>
<dbReference type="InterPro" id="IPR012674">
    <property type="entry name" value="Calycin"/>
</dbReference>
<keyword evidence="6" id="KW-1185">Reference proteome</keyword>
<protein>
    <recommendedName>
        <fullName evidence="7">Saxitoxin and tetrodotoxin-binding protein 1</fullName>
    </recommendedName>
</protein>